<proteinExistence type="predicted"/>
<feature type="transmembrane region" description="Helical" evidence="1">
    <location>
        <begin position="15"/>
        <end position="33"/>
    </location>
</feature>
<sequence>MACIGTCSFCYMCHLIWPIVLACICQRLVLIFGHINWLNLTNIVVSLRIFIYMPMSWLIWS</sequence>
<protein>
    <submittedName>
        <fullName evidence="2">Uncharacterized protein</fullName>
    </submittedName>
</protein>
<keyword evidence="3" id="KW-1185">Reference proteome</keyword>
<keyword evidence="1" id="KW-1133">Transmembrane helix</keyword>
<comment type="caution">
    <text evidence="2">The sequence shown here is derived from an EMBL/GenBank/DDBJ whole genome shotgun (WGS) entry which is preliminary data.</text>
</comment>
<dbReference type="AlphaFoldDB" id="A0A0B0MNZ9"/>
<evidence type="ECO:0000256" key="1">
    <source>
        <dbReference type="SAM" id="Phobius"/>
    </source>
</evidence>
<evidence type="ECO:0000313" key="2">
    <source>
        <dbReference type="EMBL" id="KHG02107.1"/>
    </source>
</evidence>
<name>A0A0B0MNZ9_GOSAR</name>
<feature type="transmembrane region" description="Helical" evidence="1">
    <location>
        <begin position="40"/>
        <end position="60"/>
    </location>
</feature>
<organism evidence="2 3">
    <name type="scientific">Gossypium arboreum</name>
    <name type="common">Tree cotton</name>
    <name type="synonym">Gossypium nanking</name>
    <dbReference type="NCBI Taxonomy" id="29729"/>
    <lineage>
        <taxon>Eukaryota</taxon>
        <taxon>Viridiplantae</taxon>
        <taxon>Streptophyta</taxon>
        <taxon>Embryophyta</taxon>
        <taxon>Tracheophyta</taxon>
        <taxon>Spermatophyta</taxon>
        <taxon>Magnoliopsida</taxon>
        <taxon>eudicotyledons</taxon>
        <taxon>Gunneridae</taxon>
        <taxon>Pentapetalae</taxon>
        <taxon>rosids</taxon>
        <taxon>malvids</taxon>
        <taxon>Malvales</taxon>
        <taxon>Malvaceae</taxon>
        <taxon>Malvoideae</taxon>
        <taxon>Gossypium</taxon>
    </lineage>
</organism>
<dbReference type="Proteomes" id="UP000032142">
    <property type="component" value="Unassembled WGS sequence"/>
</dbReference>
<keyword evidence="1" id="KW-0472">Membrane</keyword>
<keyword evidence="1" id="KW-0812">Transmembrane</keyword>
<accession>A0A0B0MNZ9</accession>
<dbReference type="EMBL" id="JRRC01240420">
    <property type="protein sequence ID" value="KHG02107.1"/>
    <property type="molecule type" value="Genomic_DNA"/>
</dbReference>
<gene>
    <name evidence="2" type="ORF">F383_24419</name>
</gene>
<reference evidence="3" key="1">
    <citation type="submission" date="2014-09" db="EMBL/GenBank/DDBJ databases">
        <authorList>
            <person name="Mudge J."/>
            <person name="Ramaraj T."/>
            <person name="Lindquist I.E."/>
            <person name="Bharti A.K."/>
            <person name="Sundararajan A."/>
            <person name="Cameron C.T."/>
            <person name="Woodward J.E."/>
            <person name="May G.D."/>
            <person name="Brubaker C."/>
            <person name="Broadhvest J."/>
            <person name="Wilkins T.A."/>
        </authorList>
    </citation>
    <scope>NUCLEOTIDE SEQUENCE</scope>
    <source>
        <strain evidence="3">cv. AKA8401</strain>
    </source>
</reference>
<evidence type="ECO:0000313" key="3">
    <source>
        <dbReference type="Proteomes" id="UP000032142"/>
    </source>
</evidence>